<gene>
    <name evidence="2" type="ORF">BDZ94DRAFT_1263216</name>
</gene>
<sequence>MFVPFISKPSKARLRKLYRRKGGGGGKGGGSSSSSGGVSAGGGGGTARSSPITSGGTTRSASTSGAGGGTPAAIPAGQPFAGRISGGGTRGQVYGNQQYGSGYPNIAGRGVANRGFPFVFWPLAWGGIAGVGAGAYLHNSEYGRPNNGSRPGGPMVTAAFISNSTNTTYRLLADNTTVVDLLPEIHSQCDSMLSGNSSTSPSMYNDSLTALPQPEQAIQYYRASSVALSLDGYNNTGALGPEGTPDTPLPTNIDRALLDCLNMTIGTSVPLVDSAGIRNWAAPNMGIFGLFWVVWYMTHLI</sequence>
<keyword evidence="3" id="KW-1185">Reference proteome</keyword>
<dbReference type="Proteomes" id="UP000807353">
    <property type="component" value="Unassembled WGS sequence"/>
</dbReference>
<feature type="region of interest" description="Disordered" evidence="1">
    <location>
        <begin position="19"/>
        <end position="93"/>
    </location>
</feature>
<evidence type="ECO:0000256" key="1">
    <source>
        <dbReference type="SAM" id="MobiDB-lite"/>
    </source>
</evidence>
<accession>A0A9P5Y2Z1</accession>
<dbReference type="EMBL" id="MU150280">
    <property type="protein sequence ID" value="KAF9461734.1"/>
    <property type="molecule type" value="Genomic_DNA"/>
</dbReference>
<evidence type="ECO:0000313" key="2">
    <source>
        <dbReference type="EMBL" id="KAF9461734.1"/>
    </source>
</evidence>
<dbReference type="OrthoDB" id="3365917at2759"/>
<evidence type="ECO:0000313" key="3">
    <source>
        <dbReference type="Proteomes" id="UP000807353"/>
    </source>
</evidence>
<proteinExistence type="predicted"/>
<organism evidence="2 3">
    <name type="scientific">Collybia nuda</name>
    <dbReference type="NCBI Taxonomy" id="64659"/>
    <lineage>
        <taxon>Eukaryota</taxon>
        <taxon>Fungi</taxon>
        <taxon>Dikarya</taxon>
        <taxon>Basidiomycota</taxon>
        <taxon>Agaricomycotina</taxon>
        <taxon>Agaricomycetes</taxon>
        <taxon>Agaricomycetidae</taxon>
        <taxon>Agaricales</taxon>
        <taxon>Tricholomatineae</taxon>
        <taxon>Clitocybaceae</taxon>
        <taxon>Collybia</taxon>
    </lineage>
</organism>
<feature type="compositionally biased region" description="Low complexity" evidence="1">
    <location>
        <begin position="52"/>
        <end position="64"/>
    </location>
</feature>
<protein>
    <recommendedName>
        <fullName evidence="4">Glycine-rich protein</fullName>
    </recommendedName>
</protein>
<comment type="caution">
    <text evidence="2">The sequence shown here is derived from an EMBL/GenBank/DDBJ whole genome shotgun (WGS) entry which is preliminary data.</text>
</comment>
<evidence type="ECO:0008006" key="4">
    <source>
        <dbReference type="Google" id="ProtNLM"/>
    </source>
</evidence>
<reference evidence="2" key="1">
    <citation type="submission" date="2020-11" db="EMBL/GenBank/DDBJ databases">
        <authorList>
            <consortium name="DOE Joint Genome Institute"/>
            <person name="Ahrendt S."/>
            <person name="Riley R."/>
            <person name="Andreopoulos W."/>
            <person name="Labutti K."/>
            <person name="Pangilinan J."/>
            <person name="Ruiz-Duenas F.J."/>
            <person name="Barrasa J.M."/>
            <person name="Sanchez-Garcia M."/>
            <person name="Camarero S."/>
            <person name="Miyauchi S."/>
            <person name="Serrano A."/>
            <person name="Linde D."/>
            <person name="Babiker R."/>
            <person name="Drula E."/>
            <person name="Ayuso-Fernandez I."/>
            <person name="Pacheco R."/>
            <person name="Padilla G."/>
            <person name="Ferreira P."/>
            <person name="Barriuso J."/>
            <person name="Kellner H."/>
            <person name="Castanera R."/>
            <person name="Alfaro M."/>
            <person name="Ramirez L."/>
            <person name="Pisabarro A.G."/>
            <person name="Kuo A."/>
            <person name="Tritt A."/>
            <person name="Lipzen A."/>
            <person name="He G."/>
            <person name="Yan M."/>
            <person name="Ng V."/>
            <person name="Cullen D."/>
            <person name="Martin F."/>
            <person name="Rosso M.-N."/>
            <person name="Henrissat B."/>
            <person name="Hibbett D."/>
            <person name="Martinez A.T."/>
            <person name="Grigoriev I.V."/>
        </authorList>
    </citation>
    <scope>NUCLEOTIDE SEQUENCE</scope>
    <source>
        <strain evidence="2">CBS 247.69</strain>
    </source>
</reference>
<dbReference type="AlphaFoldDB" id="A0A9P5Y2Z1"/>
<name>A0A9P5Y2Z1_9AGAR</name>